<gene>
    <name evidence="1" type="ORF">AVEN_243388_1</name>
</gene>
<reference evidence="1 2" key="1">
    <citation type="journal article" date="2019" name="Sci. Rep.">
        <title>Orb-weaving spider Araneus ventricosus genome elucidates the spidroin gene catalogue.</title>
        <authorList>
            <person name="Kono N."/>
            <person name="Nakamura H."/>
            <person name="Ohtoshi R."/>
            <person name="Moran D.A.P."/>
            <person name="Shinohara A."/>
            <person name="Yoshida Y."/>
            <person name="Fujiwara M."/>
            <person name="Mori M."/>
            <person name="Tomita M."/>
            <person name="Arakawa K."/>
        </authorList>
    </citation>
    <scope>NUCLEOTIDE SEQUENCE [LARGE SCALE GENOMIC DNA]</scope>
</reference>
<comment type="caution">
    <text evidence="1">The sequence shown here is derived from an EMBL/GenBank/DDBJ whole genome shotgun (WGS) entry which is preliminary data.</text>
</comment>
<keyword evidence="2" id="KW-1185">Reference proteome</keyword>
<dbReference type="Proteomes" id="UP000499080">
    <property type="component" value="Unassembled WGS sequence"/>
</dbReference>
<evidence type="ECO:0000313" key="2">
    <source>
        <dbReference type="Proteomes" id="UP000499080"/>
    </source>
</evidence>
<protein>
    <submittedName>
        <fullName evidence="1">Uncharacterized protein</fullName>
    </submittedName>
</protein>
<dbReference type="AlphaFoldDB" id="A0A4Y2MRJ9"/>
<name>A0A4Y2MRJ9_ARAVE</name>
<dbReference type="EMBL" id="BGPR01205796">
    <property type="protein sequence ID" value="GBN29781.1"/>
    <property type="molecule type" value="Genomic_DNA"/>
</dbReference>
<sequence length="126" mass="13811">MNNHCAPGAAYPRYATVFFLSGDSLSVQKKGLCSIGTHPRTSLGGDQQPPCSATKTPRLRTARPGVLIGVCYCLVRLFNESELDGGYHEFGDGLFLRRLWPSLRSSHENPGFERLTRGLNKPGNMS</sequence>
<accession>A0A4Y2MRJ9</accession>
<proteinExistence type="predicted"/>
<evidence type="ECO:0000313" key="1">
    <source>
        <dbReference type="EMBL" id="GBN29781.1"/>
    </source>
</evidence>
<organism evidence="1 2">
    <name type="scientific">Araneus ventricosus</name>
    <name type="common">Orbweaver spider</name>
    <name type="synonym">Epeira ventricosa</name>
    <dbReference type="NCBI Taxonomy" id="182803"/>
    <lineage>
        <taxon>Eukaryota</taxon>
        <taxon>Metazoa</taxon>
        <taxon>Ecdysozoa</taxon>
        <taxon>Arthropoda</taxon>
        <taxon>Chelicerata</taxon>
        <taxon>Arachnida</taxon>
        <taxon>Araneae</taxon>
        <taxon>Araneomorphae</taxon>
        <taxon>Entelegynae</taxon>
        <taxon>Araneoidea</taxon>
        <taxon>Araneidae</taxon>
        <taxon>Araneus</taxon>
    </lineage>
</organism>